<sequence>MTTILTALGEMPLHTEVVVEADGDVVTGLLLDYSGRHLWLHGHDQEDTDHAKPWRVRLSTVTALRRVPAPPRWSWAAVEQARRARL</sequence>
<evidence type="ECO:0000313" key="1">
    <source>
        <dbReference type="EMBL" id="MES0838359.1"/>
    </source>
</evidence>
<accession>A0ABV2A530</accession>
<dbReference type="Proteomes" id="UP001432401">
    <property type="component" value="Unassembled WGS sequence"/>
</dbReference>
<reference evidence="1 2" key="1">
    <citation type="submission" date="2024-06" db="EMBL/GenBank/DDBJ databases">
        <authorList>
            <person name="Bataeva Y.V."/>
            <person name="Grigorian L.N."/>
            <person name="Solomentsev V.I."/>
        </authorList>
    </citation>
    <scope>NUCLEOTIDE SEQUENCE [LARGE SCALE GENOMIC DNA]</scope>
    <source>
        <strain evidence="2">SCPM-O-B-12605 (RCAM04882)</strain>
    </source>
</reference>
<proteinExistence type="predicted"/>
<evidence type="ECO:0000313" key="2">
    <source>
        <dbReference type="Proteomes" id="UP001432401"/>
    </source>
</evidence>
<gene>
    <name evidence="1" type="ORF">ABUK86_31650</name>
</gene>
<organism evidence="1 2">
    <name type="scientific">Nocardiopsis tropica</name>
    <dbReference type="NCBI Taxonomy" id="109330"/>
    <lineage>
        <taxon>Bacteria</taxon>
        <taxon>Bacillati</taxon>
        <taxon>Actinomycetota</taxon>
        <taxon>Actinomycetes</taxon>
        <taxon>Streptosporangiales</taxon>
        <taxon>Nocardiopsidaceae</taxon>
        <taxon>Nocardiopsis</taxon>
    </lineage>
</organism>
<dbReference type="EMBL" id="JBEQNB010000028">
    <property type="protein sequence ID" value="MES0838359.1"/>
    <property type="molecule type" value="Genomic_DNA"/>
</dbReference>
<name>A0ABV2A530_9ACTN</name>
<keyword evidence="2" id="KW-1185">Reference proteome</keyword>
<dbReference type="RefSeq" id="WP_352987178.1">
    <property type="nucleotide sequence ID" value="NZ_JBEQNA010000024.1"/>
</dbReference>
<protein>
    <submittedName>
        <fullName evidence="1">Uncharacterized protein</fullName>
    </submittedName>
</protein>
<comment type="caution">
    <text evidence="1">The sequence shown here is derived from an EMBL/GenBank/DDBJ whole genome shotgun (WGS) entry which is preliminary data.</text>
</comment>